<evidence type="ECO:0000259" key="2">
    <source>
        <dbReference type="Pfam" id="PF00685"/>
    </source>
</evidence>
<evidence type="ECO:0000313" key="3">
    <source>
        <dbReference type="EMBL" id="GJN38019.1"/>
    </source>
</evidence>
<gene>
    <name evidence="3" type="primary">gb27025</name>
    <name evidence="3" type="ORF">PR202_gb27025</name>
</gene>
<dbReference type="SUPFAM" id="SSF52540">
    <property type="entry name" value="P-loop containing nucleoside triphosphate hydrolases"/>
    <property type="match status" value="1"/>
</dbReference>
<feature type="domain" description="Sulfotransferase" evidence="2">
    <location>
        <begin position="116"/>
        <end position="147"/>
    </location>
</feature>
<dbReference type="Gene3D" id="3.40.50.300">
    <property type="entry name" value="P-loop containing nucleotide triphosphate hydrolases"/>
    <property type="match status" value="1"/>
</dbReference>
<dbReference type="EMBL" id="BQKI01000095">
    <property type="protein sequence ID" value="GJN38019.1"/>
    <property type="molecule type" value="Genomic_DNA"/>
</dbReference>
<keyword evidence="4" id="KW-1185">Reference proteome</keyword>
<dbReference type="Proteomes" id="UP001054889">
    <property type="component" value="Unassembled WGS sequence"/>
</dbReference>
<reference evidence="3" key="2">
    <citation type="submission" date="2021-12" db="EMBL/GenBank/DDBJ databases">
        <title>Resequencing data analysis of finger millet.</title>
        <authorList>
            <person name="Hatakeyama M."/>
            <person name="Aluri S."/>
            <person name="Balachadran M.T."/>
            <person name="Sivarajan S.R."/>
            <person name="Poveda L."/>
            <person name="Shimizu-Inatsugi R."/>
            <person name="Schlapbach R."/>
            <person name="Sreeman S.M."/>
            <person name="Shimizu K.K."/>
        </authorList>
    </citation>
    <scope>NUCLEOTIDE SEQUENCE</scope>
</reference>
<dbReference type="InterPro" id="IPR027417">
    <property type="entry name" value="P-loop_NTPase"/>
</dbReference>
<accession>A0AAV5FQQ4</accession>
<keyword evidence="1" id="KW-0808">Transferase</keyword>
<sequence>MDRPIEIRTSPRMHAPVAQKEMIEEFWRKRKEEIDAIEDFGERVIPMTRLKKVLSAGKGKMMMTFHIPPFLTKAYGVVASTSATNVSEDNYDDYWDEFEIHNDSLMSNFWEDIMEEKGSAGDWSNHMTPEMAQRLDKIVEDVLQGSGFTFFDDSSVRGSV</sequence>
<dbReference type="InterPro" id="IPR000863">
    <property type="entry name" value="Sulfotransferase_dom"/>
</dbReference>
<dbReference type="EC" id="2.8.2.-" evidence="1"/>
<comment type="similarity">
    <text evidence="1">Belongs to the sulfotransferase 1 family.</text>
</comment>
<name>A0AAV5FQQ4_ELECO</name>
<dbReference type="GO" id="GO:0008146">
    <property type="term" value="F:sulfotransferase activity"/>
    <property type="evidence" value="ECO:0007669"/>
    <property type="project" value="InterPro"/>
</dbReference>
<protein>
    <recommendedName>
        <fullName evidence="1">Sulfotransferase</fullName>
        <ecNumber evidence="1">2.8.2.-</ecNumber>
    </recommendedName>
</protein>
<dbReference type="Pfam" id="PF00685">
    <property type="entry name" value="Sulfotransfer_1"/>
    <property type="match status" value="1"/>
</dbReference>
<organism evidence="3 4">
    <name type="scientific">Eleusine coracana subsp. coracana</name>
    <dbReference type="NCBI Taxonomy" id="191504"/>
    <lineage>
        <taxon>Eukaryota</taxon>
        <taxon>Viridiplantae</taxon>
        <taxon>Streptophyta</taxon>
        <taxon>Embryophyta</taxon>
        <taxon>Tracheophyta</taxon>
        <taxon>Spermatophyta</taxon>
        <taxon>Magnoliopsida</taxon>
        <taxon>Liliopsida</taxon>
        <taxon>Poales</taxon>
        <taxon>Poaceae</taxon>
        <taxon>PACMAD clade</taxon>
        <taxon>Chloridoideae</taxon>
        <taxon>Cynodonteae</taxon>
        <taxon>Eleusininae</taxon>
        <taxon>Eleusine</taxon>
    </lineage>
</organism>
<proteinExistence type="inferred from homology"/>
<comment type="caution">
    <text evidence="3">The sequence shown here is derived from an EMBL/GenBank/DDBJ whole genome shotgun (WGS) entry which is preliminary data.</text>
</comment>
<dbReference type="AlphaFoldDB" id="A0AAV5FQQ4"/>
<evidence type="ECO:0000313" key="4">
    <source>
        <dbReference type="Proteomes" id="UP001054889"/>
    </source>
</evidence>
<evidence type="ECO:0000256" key="1">
    <source>
        <dbReference type="RuleBase" id="RU361155"/>
    </source>
</evidence>
<reference evidence="3" key="1">
    <citation type="journal article" date="2018" name="DNA Res.">
        <title>Multiple hybrid de novo genome assembly of finger millet, an orphan allotetraploid crop.</title>
        <authorList>
            <person name="Hatakeyama M."/>
            <person name="Aluri S."/>
            <person name="Balachadran M.T."/>
            <person name="Sivarajan S.R."/>
            <person name="Patrignani A."/>
            <person name="Gruter S."/>
            <person name="Poveda L."/>
            <person name="Shimizu-Inatsugi R."/>
            <person name="Baeten J."/>
            <person name="Francoijs K.J."/>
            <person name="Nataraja K.N."/>
            <person name="Reddy Y.A.N."/>
            <person name="Phadnis S."/>
            <person name="Ravikumar R.L."/>
            <person name="Schlapbach R."/>
            <person name="Sreeman S.M."/>
            <person name="Shimizu K.K."/>
        </authorList>
    </citation>
    <scope>NUCLEOTIDE SEQUENCE</scope>
</reference>